<name>C6BZN6_MARSD</name>
<evidence type="ECO:0000256" key="1">
    <source>
        <dbReference type="SAM" id="SignalP"/>
    </source>
</evidence>
<sequence>MKRLHSFIIALLLITALPACKKNTVSTIPEFSTSYIEVSNKKEAFDKGYFQVVGRGNGESKSMALLAARSVAQARLVEIVEGIEVERNTLVKEGKVQGDIIQTKAKGVVKFSSLCGEQYNPATGNAEVCLRLPLKTGGLGDLVEDLIVK</sequence>
<proteinExistence type="predicted"/>
<dbReference type="Proteomes" id="UP000002601">
    <property type="component" value="Chromosome"/>
</dbReference>
<dbReference type="AlphaFoldDB" id="C6BZN6"/>
<feature type="signal peptide" evidence="1">
    <location>
        <begin position="1"/>
        <end position="21"/>
    </location>
</feature>
<keyword evidence="3" id="KW-1185">Reference proteome</keyword>
<dbReference type="KEGG" id="dsa:Desal_0877"/>
<dbReference type="HOGENOM" id="CLU_1746659_0_0_7"/>
<dbReference type="OrthoDB" id="5459275at2"/>
<protein>
    <recommendedName>
        <fullName evidence="4">Lipoprotein</fullName>
    </recommendedName>
</protein>
<feature type="chain" id="PRO_5002962981" description="Lipoprotein" evidence="1">
    <location>
        <begin position="22"/>
        <end position="149"/>
    </location>
</feature>
<dbReference type="eggNOG" id="ENOG5031H8W">
    <property type="taxonomic scope" value="Bacteria"/>
</dbReference>
<accession>C6BZN6</accession>
<organism evidence="2 3">
    <name type="scientific">Maridesulfovibrio salexigens (strain ATCC 14822 / DSM 2638 / NCIMB 8403 / VKM B-1763)</name>
    <name type="common">Desulfovibrio salexigens</name>
    <dbReference type="NCBI Taxonomy" id="526222"/>
    <lineage>
        <taxon>Bacteria</taxon>
        <taxon>Pseudomonadati</taxon>
        <taxon>Thermodesulfobacteriota</taxon>
        <taxon>Desulfovibrionia</taxon>
        <taxon>Desulfovibrionales</taxon>
        <taxon>Desulfovibrionaceae</taxon>
        <taxon>Maridesulfovibrio</taxon>
    </lineage>
</organism>
<evidence type="ECO:0000313" key="3">
    <source>
        <dbReference type="Proteomes" id="UP000002601"/>
    </source>
</evidence>
<dbReference type="RefSeq" id="WP_015850762.1">
    <property type="nucleotide sequence ID" value="NC_012881.1"/>
</dbReference>
<keyword evidence="1" id="KW-0732">Signal</keyword>
<evidence type="ECO:0000313" key="2">
    <source>
        <dbReference type="EMBL" id="ACS78943.1"/>
    </source>
</evidence>
<gene>
    <name evidence="2" type="ordered locus">Desal_0877</name>
</gene>
<evidence type="ECO:0008006" key="4">
    <source>
        <dbReference type="Google" id="ProtNLM"/>
    </source>
</evidence>
<dbReference type="STRING" id="526222.Desal_0877"/>
<dbReference type="EMBL" id="CP001649">
    <property type="protein sequence ID" value="ACS78943.1"/>
    <property type="molecule type" value="Genomic_DNA"/>
</dbReference>
<reference evidence="2 3" key="1">
    <citation type="submission" date="2009-06" db="EMBL/GenBank/DDBJ databases">
        <title>Complete sequence of Desulfovibrio salexigens DSM 2638.</title>
        <authorList>
            <consortium name="US DOE Joint Genome Institute"/>
            <person name="Lucas S."/>
            <person name="Copeland A."/>
            <person name="Lapidus A."/>
            <person name="Glavina del Rio T."/>
            <person name="Tice H."/>
            <person name="Bruce D."/>
            <person name="Goodwin L."/>
            <person name="Pitluck S."/>
            <person name="Munk A.C."/>
            <person name="Brettin T."/>
            <person name="Detter J.C."/>
            <person name="Han C."/>
            <person name="Tapia R."/>
            <person name="Larimer F."/>
            <person name="Land M."/>
            <person name="Hauser L."/>
            <person name="Kyrpides N."/>
            <person name="Anderson I."/>
            <person name="Wall J.D."/>
            <person name="Arkin A.P."/>
            <person name="Dehal P."/>
            <person name="Chivian D."/>
            <person name="Giles B."/>
            <person name="Hazen T.C."/>
        </authorList>
    </citation>
    <scope>NUCLEOTIDE SEQUENCE [LARGE SCALE GENOMIC DNA]</scope>
    <source>
        <strain evidence="3">ATCC 14822 / DSM 2638 / NCIMB 8403 / VKM B-1763</strain>
    </source>
</reference>